<dbReference type="InterPro" id="IPR005123">
    <property type="entry name" value="Oxoglu/Fe-dep_dioxygenase_dom"/>
</dbReference>
<dbReference type="Proteomes" id="UP001560685">
    <property type="component" value="Unassembled WGS sequence"/>
</dbReference>
<keyword evidence="1" id="KW-0560">Oxidoreductase</keyword>
<comment type="similarity">
    <text evidence="1">Belongs to the iron/ascorbate-dependent oxidoreductase family.</text>
</comment>
<accession>A0ABV3Z9J1</accession>
<sequence length="232" mass="25994">MSGDLPSRIADIDWARVGGNLRDNGWASLGRVLSDDECTALIKGYDAPDRYRSTVAMRRHGFGEGEYRYYAYPLPPLIADLRTQLYARVVPIARTWTARDYPADHAGYQKQCAARGQTRSTPLILKYGKGDHNRLHQDLYGDEVFPIQIAILLSQPGKDFDGGEFVMTEQSPRKQSRAMVAPLEKGFAIAFAVNERPVEGARGIYKVKMRHGVSEIRSGSRYCLGIIFHDAI</sequence>
<keyword evidence="1" id="KW-0408">Iron</keyword>
<gene>
    <name evidence="3" type="ORF">ABFZ84_11030</name>
</gene>
<evidence type="ECO:0000313" key="3">
    <source>
        <dbReference type="EMBL" id="MEX6634081.1"/>
    </source>
</evidence>
<dbReference type="Gene3D" id="2.60.120.620">
    <property type="entry name" value="q2cbj1_9rhob like domain"/>
    <property type="match status" value="1"/>
</dbReference>
<protein>
    <submittedName>
        <fullName evidence="3">2OG-Fe(II) oxygenase</fullName>
    </submittedName>
</protein>
<dbReference type="PROSITE" id="PS51471">
    <property type="entry name" value="FE2OG_OXY"/>
    <property type="match status" value="1"/>
</dbReference>
<reference evidence="3 4" key="1">
    <citation type="submission" date="2024-05" db="EMBL/GenBank/DDBJ databases">
        <title>Three bacterial strains, DH-69, EH-24, and ECK-19 isolated from coastal sediments.</title>
        <authorList>
            <person name="Ye Y.-Q."/>
            <person name="Du Z.-J."/>
        </authorList>
    </citation>
    <scope>NUCLEOTIDE SEQUENCE [LARGE SCALE GENOMIC DNA]</scope>
    <source>
        <strain evidence="3 4">ECK-19</strain>
    </source>
</reference>
<proteinExistence type="inferred from homology"/>
<comment type="caution">
    <text evidence="3">The sequence shown here is derived from an EMBL/GenBank/DDBJ whole genome shotgun (WGS) entry which is preliminary data.</text>
</comment>
<dbReference type="EMBL" id="JBEHZE010000001">
    <property type="protein sequence ID" value="MEX6634081.1"/>
    <property type="molecule type" value="Genomic_DNA"/>
</dbReference>
<name>A0ABV3Z9J1_9PROT</name>
<keyword evidence="1" id="KW-0479">Metal-binding</keyword>
<organism evidence="3 4">
    <name type="scientific">Hyphococcus lacteus</name>
    <dbReference type="NCBI Taxonomy" id="3143536"/>
    <lineage>
        <taxon>Bacteria</taxon>
        <taxon>Pseudomonadati</taxon>
        <taxon>Pseudomonadota</taxon>
        <taxon>Alphaproteobacteria</taxon>
        <taxon>Parvularculales</taxon>
        <taxon>Parvularculaceae</taxon>
        <taxon>Hyphococcus</taxon>
    </lineage>
</organism>
<feature type="domain" description="Fe2OG dioxygenase" evidence="2">
    <location>
        <begin position="118"/>
        <end position="231"/>
    </location>
</feature>
<keyword evidence="4" id="KW-1185">Reference proteome</keyword>
<evidence type="ECO:0000313" key="4">
    <source>
        <dbReference type="Proteomes" id="UP001560685"/>
    </source>
</evidence>
<dbReference type="InterPro" id="IPR018655">
    <property type="entry name" value="DUF2086"/>
</dbReference>
<evidence type="ECO:0000256" key="1">
    <source>
        <dbReference type="RuleBase" id="RU003682"/>
    </source>
</evidence>
<evidence type="ECO:0000259" key="2">
    <source>
        <dbReference type="PROSITE" id="PS51471"/>
    </source>
</evidence>
<dbReference type="Pfam" id="PF09859">
    <property type="entry name" value="Oxygenase-NA"/>
    <property type="match status" value="1"/>
</dbReference>